<protein>
    <submittedName>
        <fullName evidence="1">YceD family protein</fullName>
    </submittedName>
</protein>
<proteinExistence type="predicted"/>
<gene>
    <name evidence="1" type="ORF">ACFO6V_27905</name>
</gene>
<reference evidence="2" key="1">
    <citation type="journal article" date="2019" name="Int. J. Syst. Evol. Microbiol.">
        <title>The Global Catalogue of Microorganisms (GCM) 10K type strain sequencing project: providing services to taxonomists for standard genome sequencing and annotation.</title>
        <authorList>
            <consortium name="The Broad Institute Genomics Platform"/>
            <consortium name="The Broad Institute Genome Sequencing Center for Infectious Disease"/>
            <person name="Wu L."/>
            <person name="Ma J."/>
        </authorList>
    </citation>
    <scope>NUCLEOTIDE SEQUENCE [LARGE SCALE GENOMIC DNA]</scope>
    <source>
        <strain evidence="2">CCUG 42722</strain>
    </source>
</reference>
<dbReference type="EMBL" id="JBHSFI010000012">
    <property type="protein sequence ID" value="MFC4632098.1"/>
    <property type="molecule type" value="Genomic_DNA"/>
</dbReference>
<evidence type="ECO:0000313" key="2">
    <source>
        <dbReference type="Proteomes" id="UP001596011"/>
    </source>
</evidence>
<dbReference type="PANTHER" id="PTHR34374">
    <property type="entry name" value="LARGE RIBOSOMAL RNA SUBUNIT ACCUMULATION PROTEIN YCED HOMOLOG 1, CHLOROPLASTIC"/>
    <property type="match status" value="1"/>
</dbReference>
<keyword evidence="2" id="KW-1185">Reference proteome</keyword>
<evidence type="ECO:0000313" key="1">
    <source>
        <dbReference type="EMBL" id="MFC4632098.1"/>
    </source>
</evidence>
<dbReference type="RefSeq" id="WP_357505232.1">
    <property type="nucleotide sequence ID" value="NZ_JBHSFI010000012.1"/>
</dbReference>
<organism evidence="1 2">
    <name type="scientific">Promicromonospora alba</name>
    <dbReference type="NCBI Taxonomy" id="1616110"/>
    <lineage>
        <taxon>Bacteria</taxon>
        <taxon>Bacillati</taxon>
        <taxon>Actinomycetota</taxon>
        <taxon>Actinomycetes</taxon>
        <taxon>Micrococcales</taxon>
        <taxon>Promicromonosporaceae</taxon>
        <taxon>Promicromonospora</taxon>
    </lineage>
</organism>
<dbReference type="PANTHER" id="PTHR34374:SF1">
    <property type="entry name" value="LARGE RIBOSOMAL RNA SUBUNIT ACCUMULATION PROTEIN YCED HOMOLOG 1, CHLOROPLASTIC"/>
    <property type="match status" value="1"/>
</dbReference>
<name>A0ABV9HQD9_9MICO</name>
<dbReference type="Proteomes" id="UP001596011">
    <property type="component" value="Unassembled WGS sequence"/>
</dbReference>
<dbReference type="Pfam" id="PF02620">
    <property type="entry name" value="YceD"/>
    <property type="match status" value="1"/>
</dbReference>
<sequence>MESVISREPNSPLVLDTHELSRRAGSMRTHSATVQAPSDLGTAVIGIPEGSDLELDLRLESVMEGVLVSGTVRGTAKGECSRCLDDITRDLTVDVTELFAYPERAAASAKAGDVDVEDEESVLDDDDNADLEPALRDSVVTALPFQPLCREDCPGLCSECGARLADDPGHQHDVVDPRWSALQSMLESTSVSDETKES</sequence>
<dbReference type="InterPro" id="IPR003772">
    <property type="entry name" value="YceD"/>
</dbReference>
<comment type="caution">
    <text evidence="1">The sequence shown here is derived from an EMBL/GenBank/DDBJ whole genome shotgun (WGS) entry which is preliminary data.</text>
</comment>
<accession>A0ABV9HQD9</accession>